<proteinExistence type="predicted"/>
<dbReference type="GO" id="GO:0031145">
    <property type="term" value="P:anaphase-promoting complex-dependent catabolic process"/>
    <property type="evidence" value="ECO:0007669"/>
    <property type="project" value="TreeGrafter"/>
</dbReference>
<dbReference type="SUPFAM" id="SSF48452">
    <property type="entry name" value="TPR-like"/>
    <property type="match status" value="1"/>
</dbReference>
<evidence type="ECO:0008006" key="5">
    <source>
        <dbReference type="Google" id="ProtNLM"/>
    </source>
</evidence>
<dbReference type="GO" id="GO:0051301">
    <property type="term" value="P:cell division"/>
    <property type="evidence" value="ECO:0007669"/>
    <property type="project" value="TreeGrafter"/>
</dbReference>
<feature type="repeat" description="TPR" evidence="2">
    <location>
        <begin position="48"/>
        <end position="81"/>
    </location>
</feature>
<sequence>MEFLLALSLPNHWMKHFFLGHIYLELQLNEEGLKIYQHLMDKGFVKSSYIVSQVAMAYNNMREVDMAVNAFTELTEMDPYRLENMDYFSNTLYIKEMRADLAHLAHRCCDIDKYREETCVVIGNYYSLRQQHEKAVLYFQRALKLNPQYLSAWTLMGHEFMELKNTTAAIQAYRQAIG</sequence>
<evidence type="ECO:0000256" key="2">
    <source>
        <dbReference type="PROSITE-ProRule" id="PRU00339"/>
    </source>
</evidence>
<keyword evidence="1 2" id="KW-0802">TPR repeat</keyword>
<dbReference type="InterPro" id="IPR019734">
    <property type="entry name" value="TPR_rpt"/>
</dbReference>
<evidence type="ECO:0000256" key="1">
    <source>
        <dbReference type="ARBA" id="ARBA00022803"/>
    </source>
</evidence>
<evidence type="ECO:0000313" key="3">
    <source>
        <dbReference type="EnsemblMetazoa" id="G16605.7:cds"/>
    </source>
</evidence>
<dbReference type="Proteomes" id="UP000005408">
    <property type="component" value="Unassembled WGS sequence"/>
</dbReference>
<dbReference type="PANTHER" id="PTHR12558:SF10">
    <property type="entry name" value="CELL DIVISION CYCLE PROTEIN 23 HOMOLOG"/>
    <property type="match status" value="1"/>
</dbReference>
<accession>A0A8W8IZT3</accession>
<dbReference type="AlphaFoldDB" id="A0A8W8IZT3"/>
<protein>
    <recommendedName>
        <fullName evidence="5">Cell division cycle protein 23-like protein</fullName>
    </recommendedName>
</protein>
<dbReference type="EnsemblMetazoa" id="G16605.7">
    <property type="protein sequence ID" value="G16605.7:cds"/>
    <property type="gene ID" value="G16605"/>
</dbReference>
<dbReference type="SMART" id="SM00028">
    <property type="entry name" value="TPR"/>
    <property type="match status" value="3"/>
</dbReference>
<dbReference type="InterPro" id="IPR011990">
    <property type="entry name" value="TPR-like_helical_dom_sf"/>
</dbReference>
<dbReference type="Pfam" id="PF00515">
    <property type="entry name" value="TPR_1"/>
    <property type="match status" value="1"/>
</dbReference>
<dbReference type="GO" id="GO:0005680">
    <property type="term" value="C:anaphase-promoting complex"/>
    <property type="evidence" value="ECO:0007669"/>
    <property type="project" value="TreeGrafter"/>
</dbReference>
<feature type="repeat" description="TPR" evidence="2">
    <location>
        <begin position="116"/>
        <end position="149"/>
    </location>
</feature>
<dbReference type="PROSITE" id="PS50005">
    <property type="entry name" value="TPR"/>
    <property type="match status" value="2"/>
</dbReference>
<reference evidence="3" key="1">
    <citation type="submission" date="2022-08" db="UniProtKB">
        <authorList>
            <consortium name="EnsemblMetazoa"/>
        </authorList>
    </citation>
    <scope>IDENTIFICATION</scope>
    <source>
        <strain evidence="3">05x7-T-G4-1.051#20</strain>
    </source>
</reference>
<name>A0A8W8IZT3_MAGGI</name>
<dbReference type="PANTHER" id="PTHR12558">
    <property type="entry name" value="CELL DIVISION CYCLE 16,23,27"/>
    <property type="match status" value="1"/>
</dbReference>
<dbReference type="GO" id="GO:0016567">
    <property type="term" value="P:protein ubiquitination"/>
    <property type="evidence" value="ECO:0007669"/>
    <property type="project" value="TreeGrafter"/>
</dbReference>
<evidence type="ECO:0000313" key="4">
    <source>
        <dbReference type="Proteomes" id="UP000005408"/>
    </source>
</evidence>
<dbReference type="Pfam" id="PF13181">
    <property type="entry name" value="TPR_8"/>
    <property type="match status" value="1"/>
</dbReference>
<organism evidence="3 4">
    <name type="scientific">Magallana gigas</name>
    <name type="common">Pacific oyster</name>
    <name type="synonym">Crassostrea gigas</name>
    <dbReference type="NCBI Taxonomy" id="29159"/>
    <lineage>
        <taxon>Eukaryota</taxon>
        <taxon>Metazoa</taxon>
        <taxon>Spiralia</taxon>
        <taxon>Lophotrochozoa</taxon>
        <taxon>Mollusca</taxon>
        <taxon>Bivalvia</taxon>
        <taxon>Autobranchia</taxon>
        <taxon>Pteriomorphia</taxon>
        <taxon>Ostreida</taxon>
        <taxon>Ostreoidea</taxon>
        <taxon>Ostreidae</taxon>
        <taxon>Magallana</taxon>
    </lineage>
</organism>
<dbReference type="Gene3D" id="1.25.40.10">
    <property type="entry name" value="Tetratricopeptide repeat domain"/>
    <property type="match status" value="2"/>
</dbReference>
<keyword evidence="4" id="KW-1185">Reference proteome</keyword>
<dbReference type="GO" id="GO:0045842">
    <property type="term" value="P:positive regulation of mitotic metaphase/anaphase transition"/>
    <property type="evidence" value="ECO:0007669"/>
    <property type="project" value="TreeGrafter"/>
</dbReference>